<accession>A0A2Z7AEM4</accession>
<dbReference type="PANTHER" id="PTHR33402:SF22">
    <property type="entry name" value="VQ MOTIF-CONTAINING PROTEIN 31"/>
    <property type="match status" value="1"/>
</dbReference>
<evidence type="ECO:0000256" key="1">
    <source>
        <dbReference type="ARBA" id="ARBA00004123"/>
    </source>
</evidence>
<dbReference type="GO" id="GO:0005634">
    <property type="term" value="C:nucleus"/>
    <property type="evidence" value="ECO:0007669"/>
    <property type="project" value="UniProtKB-SubCell"/>
</dbReference>
<sequence length="148" mass="15850">MGKLQGSSTGTESPAGKTGGGSTTFVQADSTCFRELVQRLTGPPAAEMAVKKPTTGLHERRKLYARPKVEVDKVYGVQAAAYSHPCGSNKRVSLEESGALKEKRSYLHPSPRSRPRLDLEDNGAAPQPKLLTLFPLTSPTAADNAKFP</sequence>
<name>A0A2Z7AEM4_9LAMI</name>
<evidence type="ECO:0000256" key="3">
    <source>
        <dbReference type="ARBA" id="ARBA00023242"/>
    </source>
</evidence>
<dbReference type="InterPro" id="IPR039611">
    <property type="entry name" value="VQ_4/11/13/19/31/33"/>
</dbReference>
<feature type="region of interest" description="Disordered" evidence="4">
    <location>
        <begin position="86"/>
        <end position="148"/>
    </location>
</feature>
<keyword evidence="3" id="KW-0539">Nucleus</keyword>
<evidence type="ECO:0000256" key="4">
    <source>
        <dbReference type="SAM" id="MobiDB-lite"/>
    </source>
</evidence>
<dbReference type="OrthoDB" id="783357at2759"/>
<protein>
    <submittedName>
        <fullName evidence="6">VQ motif-containing protein</fullName>
    </submittedName>
</protein>
<keyword evidence="7" id="KW-1185">Reference proteome</keyword>
<feature type="domain" description="VQ" evidence="5">
    <location>
        <begin position="22"/>
        <end position="46"/>
    </location>
</feature>
<evidence type="ECO:0000256" key="2">
    <source>
        <dbReference type="ARBA" id="ARBA00022553"/>
    </source>
</evidence>
<gene>
    <name evidence="6" type="ORF">F511_01084</name>
</gene>
<dbReference type="EMBL" id="KV016225">
    <property type="protein sequence ID" value="KZV20227.1"/>
    <property type="molecule type" value="Genomic_DNA"/>
</dbReference>
<comment type="subcellular location">
    <subcellularLocation>
        <location evidence="1">Nucleus</location>
    </subcellularLocation>
</comment>
<reference evidence="6 7" key="1">
    <citation type="journal article" date="2015" name="Proc. Natl. Acad. Sci. U.S.A.">
        <title>The resurrection genome of Boea hygrometrica: A blueprint for survival of dehydration.</title>
        <authorList>
            <person name="Xiao L."/>
            <person name="Yang G."/>
            <person name="Zhang L."/>
            <person name="Yang X."/>
            <person name="Zhao S."/>
            <person name="Ji Z."/>
            <person name="Zhou Q."/>
            <person name="Hu M."/>
            <person name="Wang Y."/>
            <person name="Chen M."/>
            <person name="Xu Y."/>
            <person name="Jin H."/>
            <person name="Xiao X."/>
            <person name="Hu G."/>
            <person name="Bao F."/>
            <person name="Hu Y."/>
            <person name="Wan P."/>
            <person name="Li L."/>
            <person name="Deng X."/>
            <person name="Kuang T."/>
            <person name="Xiang C."/>
            <person name="Zhu J.K."/>
            <person name="Oliver M.J."/>
            <person name="He Y."/>
        </authorList>
    </citation>
    <scope>NUCLEOTIDE SEQUENCE [LARGE SCALE GENOMIC DNA]</scope>
    <source>
        <strain evidence="7">cv. XS01</strain>
    </source>
</reference>
<evidence type="ECO:0000259" key="5">
    <source>
        <dbReference type="Pfam" id="PF05678"/>
    </source>
</evidence>
<organism evidence="6 7">
    <name type="scientific">Dorcoceras hygrometricum</name>
    <dbReference type="NCBI Taxonomy" id="472368"/>
    <lineage>
        <taxon>Eukaryota</taxon>
        <taxon>Viridiplantae</taxon>
        <taxon>Streptophyta</taxon>
        <taxon>Embryophyta</taxon>
        <taxon>Tracheophyta</taxon>
        <taxon>Spermatophyta</taxon>
        <taxon>Magnoliopsida</taxon>
        <taxon>eudicotyledons</taxon>
        <taxon>Gunneridae</taxon>
        <taxon>Pentapetalae</taxon>
        <taxon>asterids</taxon>
        <taxon>lamiids</taxon>
        <taxon>Lamiales</taxon>
        <taxon>Gesneriaceae</taxon>
        <taxon>Didymocarpoideae</taxon>
        <taxon>Trichosporeae</taxon>
        <taxon>Loxocarpinae</taxon>
        <taxon>Dorcoceras</taxon>
    </lineage>
</organism>
<proteinExistence type="predicted"/>
<feature type="region of interest" description="Disordered" evidence="4">
    <location>
        <begin position="1"/>
        <end position="25"/>
    </location>
</feature>
<dbReference type="InterPro" id="IPR008889">
    <property type="entry name" value="VQ"/>
</dbReference>
<dbReference type="AlphaFoldDB" id="A0A2Z7AEM4"/>
<evidence type="ECO:0000313" key="6">
    <source>
        <dbReference type="EMBL" id="KZV20227.1"/>
    </source>
</evidence>
<feature type="compositionally biased region" description="Basic and acidic residues" evidence="4">
    <location>
        <begin position="92"/>
        <end position="105"/>
    </location>
</feature>
<keyword evidence="2" id="KW-0597">Phosphoprotein</keyword>
<dbReference type="Proteomes" id="UP000250235">
    <property type="component" value="Unassembled WGS sequence"/>
</dbReference>
<dbReference type="Pfam" id="PF05678">
    <property type="entry name" value="VQ"/>
    <property type="match status" value="1"/>
</dbReference>
<feature type="compositionally biased region" description="Polar residues" evidence="4">
    <location>
        <begin position="1"/>
        <end position="12"/>
    </location>
</feature>
<dbReference type="PANTHER" id="PTHR33402">
    <property type="entry name" value="VQ MOTIF-CONTAINING PROTEIN 11-LIKE"/>
    <property type="match status" value="1"/>
</dbReference>
<evidence type="ECO:0000313" key="7">
    <source>
        <dbReference type="Proteomes" id="UP000250235"/>
    </source>
</evidence>